<evidence type="ECO:0000313" key="2">
    <source>
        <dbReference type="EMBL" id="EOT87390.1"/>
    </source>
</evidence>
<dbReference type="Gene3D" id="1.10.10.10">
    <property type="entry name" value="Winged helix-like DNA-binding domain superfamily/Winged helix DNA-binding domain"/>
    <property type="match status" value="1"/>
</dbReference>
<dbReference type="OrthoDB" id="2194501at2"/>
<evidence type="ECO:0000313" key="3">
    <source>
        <dbReference type="Proteomes" id="UP000015961"/>
    </source>
</evidence>
<proteinExistence type="predicted"/>
<feature type="domain" description="Mga helix-turn-helix" evidence="1">
    <location>
        <begin position="91"/>
        <end position="163"/>
    </location>
</feature>
<name>S0PAX8_9ENTE</name>
<keyword evidence="3" id="KW-1185">Reference proteome</keyword>
<sequence length="503" mass="59587">MKNELFDLYDPDIKKIIIILDCLEEMPDEIDVKLLSERTNLSKITVMNYLNQISNYIEMTNSTKLELKFVNKNKFIWQVHDIYQYLHLRNFIVQNCSIIQLSVRLLLGNQVNKEEFLDEFYLSESTFKRRFRQLKLIFKPYNLTIKSNNGDLCLHGEEAVIRRVARDQLIDLFVACPWPFDEFEESLMEEHLLRALRIDEVERMDQDYFINADMLKIMKYDLAIQWIRIQNGYCISLNEGIIKNIDFFYGLVEQNILTVPEEFEDCTEKIYFMCSLLAKDIFYLLPISETVQEELQSLQPPIYRFISFAIEEFEKNVLPITSEQKQDVFPIILSIHLSNLIYPNWKGSSHYQILDARVPSMNQALTTYLKKLEHYDSSMIVRPITMLKQAYEQIIGYITDYSINSETIFVAVRGTNSILEMKIAERIIEKTFSFFYNIEFDTKNPDLIIHMNQHARYLFEDKQKQVLNCFISSSFVVEDMNLIRRALSQHLEMKVKIDAIESL</sequence>
<dbReference type="Pfam" id="PF05043">
    <property type="entry name" value="Mga"/>
    <property type="match status" value="1"/>
</dbReference>
<protein>
    <recommendedName>
        <fullName evidence="1">Mga helix-turn-helix domain-containing protein</fullName>
    </recommendedName>
</protein>
<organism evidence="2 3">
    <name type="scientific">Enterococcus sulfureus ATCC 49903</name>
    <dbReference type="NCBI Taxonomy" id="1140003"/>
    <lineage>
        <taxon>Bacteria</taxon>
        <taxon>Bacillati</taxon>
        <taxon>Bacillota</taxon>
        <taxon>Bacilli</taxon>
        <taxon>Lactobacillales</taxon>
        <taxon>Enterococcaceae</taxon>
        <taxon>Enterococcus</taxon>
    </lineage>
</organism>
<dbReference type="RefSeq" id="WP_016184942.1">
    <property type="nucleotide sequence ID" value="NZ_ASWO01000001.1"/>
</dbReference>
<dbReference type="PATRIC" id="fig|1140003.3.peg.446"/>
<dbReference type="STRING" id="1140003.OMY_00451"/>
<comment type="caution">
    <text evidence="2">The sequence shown here is derived from an EMBL/GenBank/DDBJ whole genome shotgun (WGS) entry which is preliminary data.</text>
</comment>
<dbReference type="InterPro" id="IPR036388">
    <property type="entry name" value="WH-like_DNA-bd_sf"/>
</dbReference>
<dbReference type="EMBL" id="ASWO01000001">
    <property type="protein sequence ID" value="EOT87390.1"/>
    <property type="molecule type" value="Genomic_DNA"/>
</dbReference>
<dbReference type="AlphaFoldDB" id="S0PAX8"/>
<dbReference type="InterPro" id="IPR007737">
    <property type="entry name" value="Mga_HTH"/>
</dbReference>
<evidence type="ECO:0000259" key="1">
    <source>
        <dbReference type="Pfam" id="PF05043"/>
    </source>
</evidence>
<reference evidence="2 3" key="1">
    <citation type="submission" date="2013-03" db="EMBL/GenBank/DDBJ databases">
        <title>The Genome Sequence of Enterococcus sulfureus ATCC_49903 (PacBio/Illumina hybrid assembly).</title>
        <authorList>
            <consortium name="The Broad Institute Genomics Platform"/>
            <consortium name="The Broad Institute Genome Sequencing Center for Infectious Disease"/>
            <person name="Earl A."/>
            <person name="Russ C."/>
            <person name="Gilmore M."/>
            <person name="Surin D."/>
            <person name="Walker B."/>
            <person name="Young S."/>
            <person name="Zeng Q."/>
            <person name="Gargeya S."/>
            <person name="Fitzgerald M."/>
            <person name="Haas B."/>
            <person name="Abouelleil A."/>
            <person name="Allen A.W."/>
            <person name="Alvarado L."/>
            <person name="Arachchi H.M."/>
            <person name="Berlin A.M."/>
            <person name="Chapman S.B."/>
            <person name="Gainer-Dewar J."/>
            <person name="Goldberg J."/>
            <person name="Griggs A."/>
            <person name="Gujja S."/>
            <person name="Hansen M."/>
            <person name="Howarth C."/>
            <person name="Imamovic A."/>
            <person name="Ireland A."/>
            <person name="Larimer J."/>
            <person name="McCowan C."/>
            <person name="Murphy C."/>
            <person name="Pearson M."/>
            <person name="Poon T.W."/>
            <person name="Priest M."/>
            <person name="Roberts A."/>
            <person name="Saif S."/>
            <person name="Shea T."/>
            <person name="Sisk P."/>
            <person name="Sykes S."/>
            <person name="Wortman J."/>
            <person name="Nusbaum C."/>
            <person name="Birren B."/>
        </authorList>
    </citation>
    <scope>NUCLEOTIDE SEQUENCE [LARGE SCALE GENOMIC DNA]</scope>
    <source>
        <strain evidence="2 3">ATCC 49903</strain>
    </source>
</reference>
<gene>
    <name evidence="2" type="ORF">I573_00446</name>
</gene>
<accession>S0PAX8</accession>
<dbReference type="eggNOG" id="COG3711">
    <property type="taxonomic scope" value="Bacteria"/>
</dbReference>
<dbReference type="Proteomes" id="UP000015961">
    <property type="component" value="Unassembled WGS sequence"/>
</dbReference>